<sequence>MRVNVETLCTNCEERGTCIRARTPAMWSRHLAALPTNSPLVARAALSAPVADALFPPLSDLGHCRRCFSIFFPLSFPSAAPSRRRWRRPSSACGY</sequence>
<dbReference type="KEGG" id="vg:16607626"/>
<dbReference type="EMBL" id="KC977571">
    <property type="protein sequence ID" value="AGO85839.2"/>
    <property type="molecule type" value="Genomic_DNA"/>
</dbReference>
<dbReference type="RefSeq" id="YP_008438919.2">
    <property type="nucleotide sequence ID" value="NC_022098.1"/>
</dbReference>
<gene>
    <name evidence="1" type="ORF">psal_cds_1405</name>
</gene>
<accession>S4VYR0</accession>
<dbReference type="Proteomes" id="UP000204584">
    <property type="component" value="Segment"/>
</dbReference>
<name>S4VYR0_9VIRU</name>
<dbReference type="GeneID" id="16607626"/>
<protein>
    <submittedName>
        <fullName evidence="1">Uncharacterized protein</fullName>
    </submittedName>
</protein>
<reference evidence="1 2" key="1">
    <citation type="journal article" date="2013" name="Science">
        <title>Pandoraviruses: amoeba viruses with genomes up to 2.5 Mb reaching that of parasitic eukaryotes.</title>
        <authorList>
            <person name="Philippe N."/>
            <person name="Legendre M."/>
            <person name="Doutre G."/>
            <person name="Coute Y."/>
            <person name="Poirot O."/>
            <person name="Lescot M."/>
            <person name="Arslan D."/>
            <person name="Seltzer V."/>
            <person name="Bertaux L."/>
            <person name="Bruley C."/>
            <person name="Garin J."/>
            <person name="Claverie J.M."/>
            <person name="Abergel C."/>
        </authorList>
    </citation>
    <scope>NUCLEOTIDE SEQUENCE [LARGE SCALE GENOMIC DNA]</scope>
</reference>
<keyword evidence="2" id="KW-1185">Reference proteome</keyword>
<proteinExistence type="predicted"/>
<evidence type="ECO:0000313" key="2">
    <source>
        <dbReference type="Proteomes" id="UP000204584"/>
    </source>
</evidence>
<organism evidence="1 2">
    <name type="scientific">Pandoravirus salinus</name>
    <dbReference type="NCBI Taxonomy" id="1349410"/>
    <lineage>
        <taxon>Viruses</taxon>
        <taxon>Pandoravirus</taxon>
    </lineage>
</organism>
<evidence type="ECO:0000313" key="1">
    <source>
        <dbReference type="EMBL" id="AGO85839.2"/>
    </source>
</evidence>